<evidence type="ECO:0000313" key="1">
    <source>
        <dbReference type="EMBL" id="KXS95887.1"/>
    </source>
</evidence>
<name>A0A139H0A3_9PEZI</name>
<dbReference type="AlphaFoldDB" id="A0A139H0A3"/>
<accession>A0A139H0A3</accession>
<evidence type="ECO:0000313" key="2">
    <source>
        <dbReference type="Proteomes" id="UP000073492"/>
    </source>
</evidence>
<dbReference type="OrthoDB" id="10255285at2759"/>
<protein>
    <submittedName>
        <fullName evidence="1">Uncharacterized protein</fullName>
    </submittedName>
</protein>
<gene>
    <name evidence="1" type="ORF">AC579_10579</name>
</gene>
<organism evidence="1 2">
    <name type="scientific">Pseudocercospora musae</name>
    <dbReference type="NCBI Taxonomy" id="113226"/>
    <lineage>
        <taxon>Eukaryota</taxon>
        <taxon>Fungi</taxon>
        <taxon>Dikarya</taxon>
        <taxon>Ascomycota</taxon>
        <taxon>Pezizomycotina</taxon>
        <taxon>Dothideomycetes</taxon>
        <taxon>Dothideomycetidae</taxon>
        <taxon>Mycosphaerellales</taxon>
        <taxon>Mycosphaerellaceae</taxon>
        <taxon>Pseudocercospora</taxon>
    </lineage>
</organism>
<dbReference type="EMBL" id="LFZO01000861">
    <property type="protein sequence ID" value="KXS95887.1"/>
    <property type="molecule type" value="Genomic_DNA"/>
</dbReference>
<comment type="caution">
    <text evidence="1">The sequence shown here is derived from an EMBL/GenBank/DDBJ whole genome shotgun (WGS) entry which is preliminary data.</text>
</comment>
<keyword evidence="2" id="KW-1185">Reference proteome</keyword>
<proteinExistence type="predicted"/>
<sequence>MTFHQTEKSLGELIPPLAKELHDMIFDLTFAAPAGPITITEDYQPPPTARATRKKYLEDFLTMTFHGEAVDIMKWIASLSKEERAMLKDIRAWYDPDADEEEKTEAGRPLPGQTGILWLSSIYWPMECHARGSRHRTKSRCYPFPFRSRSQESGRSRGK</sequence>
<dbReference type="Proteomes" id="UP000073492">
    <property type="component" value="Unassembled WGS sequence"/>
</dbReference>
<reference evidence="1 2" key="1">
    <citation type="submission" date="2015-07" db="EMBL/GenBank/DDBJ databases">
        <title>Comparative genomics of the Sigatoka disease complex on banana suggests a link between parallel evolutionary changes in Pseudocercospora fijiensis and Pseudocercospora eumusae and increased virulence on the banana host.</title>
        <authorList>
            <person name="Chang T.-C."/>
            <person name="Salvucci A."/>
            <person name="Crous P.W."/>
            <person name="Stergiopoulos I."/>
        </authorList>
    </citation>
    <scope>NUCLEOTIDE SEQUENCE [LARGE SCALE GENOMIC DNA]</scope>
    <source>
        <strain evidence="1 2">CBS 116634</strain>
    </source>
</reference>